<proteinExistence type="predicted"/>
<reference evidence="10" key="1">
    <citation type="submission" date="2021-01" db="EMBL/GenBank/DDBJ databases">
        <authorList>
            <person name="Corre E."/>
            <person name="Pelletier E."/>
            <person name="Niang G."/>
            <person name="Scheremetjew M."/>
            <person name="Finn R."/>
            <person name="Kale V."/>
            <person name="Holt S."/>
            <person name="Cochrane G."/>
            <person name="Meng A."/>
            <person name="Brown T."/>
            <person name="Cohen L."/>
        </authorList>
    </citation>
    <scope>NUCLEOTIDE SEQUENCE</scope>
    <source>
        <strain evidence="10">CCMP2078</strain>
    </source>
</reference>
<dbReference type="GO" id="GO:0051539">
    <property type="term" value="F:4 iron, 4 sulfur cluster binding"/>
    <property type="evidence" value="ECO:0007669"/>
    <property type="project" value="UniProtKB-KW"/>
</dbReference>
<evidence type="ECO:0000256" key="8">
    <source>
        <dbReference type="ARBA" id="ARBA00023004"/>
    </source>
</evidence>
<dbReference type="FunFam" id="3.40.50.10800:FF:000006">
    <property type="entry name" value="Quinolinate synthase, chloroplastic"/>
    <property type="match status" value="1"/>
</dbReference>
<dbReference type="EMBL" id="HBEA01006519">
    <property type="protein sequence ID" value="CAD8255520.1"/>
    <property type="molecule type" value="Transcribed_RNA"/>
</dbReference>
<keyword evidence="8" id="KW-0408">Iron</keyword>
<evidence type="ECO:0000256" key="6">
    <source>
        <dbReference type="ARBA" id="ARBA00022679"/>
    </source>
</evidence>
<evidence type="ECO:0000256" key="1">
    <source>
        <dbReference type="ARBA" id="ARBA00001966"/>
    </source>
</evidence>
<evidence type="ECO:0000256" key="4">
    <source>
        <dbReference type="ARBA" id="ARBA00022485"/>
    </source>
</evidence>
<dbReference type="GO" id="GO:0008987">
    <property type="term" value="F:quinolinate synthetase A activity"/>
    <property type="evidence" value="ECO:0007669"/>
    <property type="project" value="InterPro"/>
</dbReference>
<dbReference type="InterPro" id="IPR003473">
    <property type="entry name" value="NadA"/>
</dbReference>
<comment type="pathway">
    <text evidence="2">Cofactor biosynthesis; NAD(+) biosynthesis; quinolinate from iminoaspartate: step 1/1.</text>
</comment>
<dbReference type="GO" id="GO:0046872">
    <property type="term" value="F:metal ion binding"/>
    <property type="evidence" value="ECO:0007669"/>
    <property type="project" value="UniProtKB-KW"/>
</dbReference>
<dbReference type="PANTHER" id="PTHR30573">
    <property type="entry name" value="QUINOLINATE SYNTHETASE A"/>
    <property type="match status" value="1"/>
</dbReference>
<dbReference type="UniPathway" id="UPA00253">
    <property type="reaction ID" value="UER00327"/>
</dbReference>
<gene>
    <name evidence="10" type="ORF">PPYR1160_LOCUS5012</name>
</gene>
<evidence type="ECO:0000256" key="3">
    <source>
        <dbReference type="ARBA" id="ARBA00012669"/>
    </source>
</evidence>
<dbReference type="PANTHER" id="PTHR30573:SF0">
    <property type="entry name" value="QUINOLINATE SYNTHASE, CHLOROPLASTIC"/>
    <property type="match status" value="1"/>
</dbReference>
<keyword evidence="5" id="KW-0662">Pyridine nucleotide biosynthesis</keyword>
<evidence type="ECO:0000256" key="2">
    <source>
        <dbReference type="ARBA" id="ARBA00005065"/>
    </source>
</evidence>
<dbReference type="Pfam" id="PF02445">
    <property type="entry name" value="NadA"/>
    <property type="match status" value="1"/>
</dbReference>
<dbReference type="Gene3D" id="3.40.50.10800">
    <property type="entry name" value="NadA-like"/>
    <property type="match status" value="1"/>
</dbReference>
<name>A0A7R9U5M6_9STRA</name>
<keyword evidence="9" id="KW-0411">Iron-sulfur</keyword>
<comment type="cofactor">
    <cofactor evidence="1">
        <name>[4Fe-4S] cluster</name>
        <dbReference type="ChEBI" id="CHEBI:49883"/>
    </cofactor>
</comment>
<dbReference type="AlphaFoldDB" id="A0A7R9U5M6"/>
<organism evidence="10">
    <name type="scientific">Pinguiococcus pyrenoidosus</name>
    <dbReference type="NCBI Taxonomy" id="172671"/>
    <lineage>
        <taxon>Eukaryota</taxon>
        <taxon>Sar</taxon>
        <taxon>Stramenopiles</taxon>
        <taxon>Ochrophyta</taxon>
        <taxon>Pinguiophyceae</taxon>
        <taxon>Pinguiochrysidales</taxon>
        <taxon>Pinguiochrysidaceae</taxon>
        <taxon>Pinguiococcus</taxon>
    </lineage>
</organism>
<accession>A0A7R9U5M6</accession>
<evidence type="ECO:0000256" key="5">
    <source>
        <dbReference type="ARBA" id="ARBA00022642"/>
    </source>
</evidence>
<keyword evidence="4" id="KW-0004">4Fe-4S</keyword>
<evidence type="ECO:0000256" key="9">
    <source>
        <dbReference type="ARBA" id="ARBA00023014"/>
    </source>
</evidence>
<protein>
    <recommendedName>
        <fullName evidence="3">quinolinate synthase</fullName>
        <ecNumber evidence="3">2.5.1.72</ecNumber>
    </recommendedName>
</protein>
<dbReference type="EC" id="2.5.1.72" evidence="3"/>
<keyword evidence="7" id="KW-0479">Metal-binding</keyword>
<evidence type="ECO:0000256" key="7">
    <source>
        <dbReference type="ARBA" id="ARBA00022723"/>
    </source>
</evidence>
<dbReference type="InterPro" id="IPR036094">
    <property type="entry name" value="NadA_sf"/>
</dbReference>
<dbReference type="SUPFAM" id="SSF142754">
    <property type="entry name" value="NadA-like"/>
    <property type="match status" value="1"/>
</dbReference>
<evidence type="ECO:0000313" key="10">
    <source>
        <dbReference type="EMBL" id="CAD8255520.1"/>
    </source>
</evidence>
<keyword evidence="6" id="KW-0808">Transferase</keyword>
<dbReference type="GO" id="GO:0034628">
    <property type="term" value="P:'de novo' NAD+ biosynthetic process from L-aspartate"/>
    <property type="evidence" value="ECO:0007669"/>
    <property type="project" value="TreeGrafter"/>
</dbReference>
<sequence>MGENLRSMFQRYASMSDSEIKALHPSHDQASVSALLDRFEVFQQGNCIVHHMFGDDIVKTVKERHPDAYVTAHLEVPGEMFELAMEAKARGRGAVGSTSNILSFITEKSKEAAQRLADGDASAKSVKFILGTESGMISSIVKGVQETLRTGGEAGDGVEVEIIFPVAADAVSAVDGDLQVVPGVPAGEGCSTAGGCATCPYMKMNDLEALTALAEKVHASGDNWGKDPILVSHLPRQLAPEVAARGAEPILNMRDFMREGRLSDALVADVEHRAMSETDLKDTLQQWAAMK</sequence>